<proteinExistence type="predicted"/>
<accession>U9TW80</accession>
<dbReference type="EMBL" id="KI290115">
    <property type="protein sequence ID" value="ESA07616.1"/>
    <property type="molecule type" value="Genomic_DNA"/>
</dbReference>
<protein>
    <submittedName>
        <fullName evidence="1">Uncharacterized protein</fullName>
    </submittedName>
</protein>
<dbReference type="AlphaFoldDB" id="U9TW80"/>
<reference evidence="1" key="1">
    <citation type="submission" date="2013-07" db="EMBL/GenBank/DDBJ databases">
        <title>The genome of an arbuscular mycorrhizal fungus provides insights into the evolution of the oldest plant symbiosis.</title>
        <authorList>
            <consortium name="DOE Joint Genome Institute"/>
            <person name="Tisserant E."/>
            <person name="Malbreil M."/>
            <person name="Kuo A."/>
            <person name="Kohler A."/>
            <person name="Symeonidi A."/>
            <person name="Balestrini R."/>
            <person name="Charron P."/>
            <person name="Duensing N."/>
            <person name="Frei-dit-Frey N."/>
            <person name="Gianinazzi-Pearson V."/>
            <person name="Gilbert B."/>
            <person name="Handa Y."/>
            <person name="Hijri M."/>
            <person name="Kaul R."/>
            <person name="Kawaguchi M."/>
            <person name="Krajinski F."/>
            <person name="Lammers P."/>
            <person name="Lapierre D."/>
            <person name="Masclaux F.G."/>
            <person name="Murat C."/>
            <person name="Morin E."/>
            <person name="Ndikumana S."/>
            <person name="Pagni M."/>
            <person name="Petitpierre D."/>
            <person name="Requena N."/>
            <person name="Rosikiewicz P."/>
            <person name="Riley R."/>
            <person name="Saito K."/>
            <person name="San Clemente H."/>
            <person name="Shapiro H."/>
            <person name="van Tuinen D."/>
            <person name="Becard G."/>
            <person name="Bonfante P."/>
            <person name="Paszkowski U."/>
            <person name="Shachar-Hill Y."/>
            <person name="Young J.P."/>
            <person name="Sanders I.R."/>
            <person name="Henrissat B."/>
            <person name="Rensing S.A."/>
            <person name="Grigoriev I.V."/>
            <person name="Corradi N."/>
            <person name="Roux C."/>
            <person name="Martin F."/>
        </authorList>
    </citation>
    <scope>NUCLEOTIDE SEQUENCE</scope>
    <source>
        <strain evidence="1">DAOM 197198</strain>
    </source>
</reference>
<evidence type="ECO:0000313" key="1">
    <source>
        <dbReference type="EMBL" id="ESA07616.1"/>
    </source>
</evidence>
<gene>
    <name evidence="1" type="ORF">GLOINDRAFT_32651</name>
</gene>
<sequence>MGQSSPFLKLENWLYIWALGVVLNVSFKIMIDNLKNSKINYDNGTDIVHGAFGIWSYDP</sequence>
<organism evidence="1">
    <name type="scientific">Rhizophagus irregularis (strain DAOM 181602 / DAOM 197198 / MUCL 43194)</name>
    <name type="common">Arbuscular mycorrhizal fungus</name>
    <name type="synonym">Glomus intraradices</name>
    <dbReference type="NCBI Taxonomy" id="747089"/>
    <lineage>
        <taxon>Eukaryota</taxon>
        <taxon>Fungi</taxon>
        <taxon>Fungi incertae sedis</taxon>
        <taxon>Mucoromycota</taxon>
        <taxon>Glomeromycotina</taxon>
        <taxon>Glomeromycetes</taxon>
        <taxon>Glomerales</taxon>
        <taxon>Glomeraceae</taxon>
        <taxon>Rhizophagus</taxon>
    </lineage>
</organism>
<dbReference type="HOGENOM" id="CLU_2961986_0_0_1"/>
<name>U9TW80_RHIID</name>